<dbReference type="OrthoDB" id="5945798at2759"/>
<comment type="caution">
    <text evidence="7">The sequence shown here is derived from an EMBL/GenBank/DDBJ whole genome shotgun (WGS) entry which is preliminary data.</text>
</comment>
<dbReference type="Proteomes" id="UP000696280">
    <property type="component" value="Unassembled WGS sequence"/>
</dbReference>
<feature type="domain" description="SET" evidence="5">
    <location>
        <begin position="1"/>
        <end position="233"/>
    </location>
</feature>
<dbReference type="SUPFAM" id="SSF82199">
    <property type="entry name" value="SET domain"/>
    <property type="match status" value="1"/>
</dbReference>
<evidence type="ECO:0000313" key="7">
    <source>
        <dbReference type="EMBL" id="CAG8953828.1"/>
    </source>
</evidence>
<evidence type="ECO:0008006" key="9">
    <source>
        <dbReference type="Google" id="ProtNLM"/>
    </source>
</evidence>
<evidence type="ECO:0000256" key="2">
    <source>
        <dbReference type="ARBA" id="ARBA00022771"/>
    </source>
</evidence>
<keyword evidence="3" id="KW-0862">Zinc</keyword>
<dbReference type="Pfam" id="PF01753">
    <property type="entry name" value="zf-MYND"/>
    <property type="match status" value="1"/>
</dbReference>
<dbReference type="CDD" id="cd20071">
    <property type="entry name" value="SET_SMYD"/>
    <property type="match status" value="1"/>
</dbReference>
<evidence type="ECO:0000313" key="8">
    <source>
        <dbReference type="Proteomes" id="UP000696280"/>
    </source>
</evidence>
<dbReference type="EMBL" id="CAJVRL010000052">
    <property type="protein sequence ID" value="CAG8953828.1"/>
    <property type="molecule type" value="Genomic_DNA"/>
</dbReference>
<dbReference type="InterPro" id="IPR046341">
    <property type="entry name" value="SET_dom_sf"/>
</dbReference>
<accession>A0A9N9PSV6</accession>
<keyword evidence="1" id="KW-0479">Metal-binding</keyword>
<sequence length="533" mass="60064">MTNHTHPIQTPHLGNGLAASKPLNPGDLIVQIPDPYLLVVEKEALDRVCSYCLLETPLSSLKRCSSCKIVRYCTPTCQKEDWKLIHKRECGVLAKLPAVPPTAVRALFQYLVRYGGEGLDERSEGLESHWEEFKRDQKRWDEIVLQARGAVAFSRTKESKMEMVTRLLCVLSTNAFRATLPDDTPIGLCYTPTLALANHSCTPNAFIIFSGRRISLHALSPIPQDAQIFISYIDFTQSLEIRQTELQKRYFFTCSCPKCTQDLNPYEVLATTPTDILHNEKLSLLTPYADLLSQSTSKIPLIKGLKDELAPLLEDLFKVHPLITLSHTNESPPERFNFLTQMHLEMSLFRTHNIYALPPYPTVLDEIYLAYVDASRLGAALIILLFIFLHCDVVNWPQDIHPVRVTRLFTISRLLKYISSLSPQELEAELGCVERGVLEGMDWIDGTHVVLVVVSELAFLSHGVGSVFVGQVEQELREIEEVQRLRGRTGTAIQEWQSQGNASKDGTMIAKTVFSSLRALSGFAFNVIEKNRI</sequence>
<dbReference type="PROSITE" id="PS50865">
    <property type="entry name" value="ZF_MYND_2"/>
    <property type="match status" value="1"/>
</dbReference>
<dbReference type="AlphaFoldDB" id="A0A9N9PSV6"/>
<dbReference type="GO" id="GO:0005634">
    <property type="term" value="C:nucleus"/>
    <property type="evidence" value="ECO:0007669"/>
    <property type="project" value="TreeGrafter"/>
</dbReference>
<dbReference type="Pfam" id="PF00856">
    <property type="entry name" value="SET"/>
    <property type="match status" value="1"/>
</dbReference>
<dbReference type="InterPro" id="IPR001214">
    <property type="entry name" value="SET_dom"/>
</dbReference>
<feature type="domain" description="MYND-type" evidence="6">
    <location>
        <begin position="49"/>
        <end position="90"/>
    </location>
</feature>
<protein>
    <recommendedName>
        <fullName evidence="9">MYND-type zinc finger protein samB</fullName>
    </recommendedName>
</protein>
<keyword evidence="8" id="KW-1185">Reference proteome</keyword>
<dbReference type="InterPro" id="IPR050869">
    <property type="entry name" value="H3K4_H4K5_MeTrfase"/>
</dbReference>
<dbReference type="InterPro" id="IPR002893">
    <property type="entry name" value="Znf_MYND"/>
</dbReference>
<organism evidence="7 8">
    <name type="scientific">Hymenoscyphus fraxineus</name>
    <dbReference type="NCBI Taxonomy" id="746836"/>
    <lineage>
        <taxon>Eukaryota</taxon>
        <taxon>Fungi</taxon>
        <taxon>Dikarya</taxon>
        <taxon>Ascomycota</taxon>
        <taxon>Pezizomycotina</taxon>
        <taxon>Leotiomycetes</taxon>
        <taxon>Helotiales</taxon>
        <taxon>Helotiaceae</taxon>
        <taxon>Hymenoscyphus</taxon>
    </lineage>
</organism>
<evidence type="ECO:0000259" key="5">
    <source>
        <dbReference type="PROSITE" id="PS50280"/>
    </source>
</evidence>
<evidence type="ECO:0000259" key="6">
    <source>
        <dbReference type="PROSITE" id="PS50865"/>
    </source>
</evidence>
<proteinExistence type="predicted"/>
<reference evidence="7" key="1">
    <citation type="submission" date="2021-07" db="EMBL/GenBank/DDBJ databases">
        <authorList>
            <person name="Durling M."/>
        </authorList>
    </citation>
    <scope>NUCLEOTIDE SEQUENCE</scope>
</reference>
<evidence type="ECO:0000256" key="4">
    <source>
        <dbReference type="PROSITE-ProRule" id="PRU00134"/>
    </source>
</evidence>
<dbReference type="Gene3D" id="2.170.270.10">
    <property type="entry name" value="SET domain"/>
    <property type="match status" value="1"/>
</dbReference>
<dbReference type="PROSITE" id="PS50280">
    <property type="entry name" value="SET"/>
    <property type="match status" value="1"/>
</dbReference>
<name>A0A9N9PSV6_9HELO</name>
<keyword evidence="2 4" id="KW-0863">Zinc-finger</keyword>
<evidence type="ECO:0000256" key="3">
    <source>
        <dbReference type="ARBA" id="ARBA00022833"/>
    </source>
</evidence>
<dbReference type="PANTHER" id="PTHR12197:SF251">
    <property type="entry name" value="EG:BACR7C10.4 PROTEIN"/>
    <property type="match status" value="1"/>
</dbReference>
<dbReference type="Gene3D" id="1.10.220.160">
    <property type="match status" value="1"/>
</dbReference>
<gene>
    <name evidence="7" type="ORF">HYFRA_00006720</name>
</gene>
<evidence type="ECO:0000256" key="1">
    <source>
        <dbReference type="ARBA" id="ARBA00022723"/>
    </source>
</evidence>
<dbReference type="Gene3D" id="6.10.140.2220">
    <property type="match status" value="1"/>
</dbReference>
<dbReference type="GO" id="GO:0008270">
    <property type="term" value="F:zinc ion binding"/>
    <property type="evidence" value="ECO:0007669"/>
    <property type="project" value="UniProtKB-KW"/>
</dbReference>
<dbReference type="PANTHER" id="PTHR12197">
    <property type="entry name" value="HISTONE-LYSINE N-METHYLTRANSFERASE SMYD"/>
    <property type="match status" value="1"/>
</dbReference>
<dbReference type="PROSITE" id="PS01360">
    <property type="entry name" value="ZF_MYND_1"/>
    <property type="match status" value="1"/>
</dbReference>